<gene>
    <name evidence="2" type="ORF">E0E05_02315</name>
</gene>
<keyword evidence="1" id="KW-0812">Transmembrane</keyword>
<keyword evidence="3" id="KW-1185">Reference proteome</keyword>
<reference evidence="2 3" key="1">
    <citation type="journal article" date="2017" name="Int. J. Syst. Evol. Microbiol.">
        <title>Roseitalea porphyridii gen. nov., sp. nov., isolated from a red alga, and reclassification of Hoeflea suaedae Chung et al. 2013 as Pseudohoeflea suaedae gen. nov., comb. nov.</title>
        <authorList>
            <person name="Hyeon J.W."/>
            <person name="Jeong S.E."/>
            <person name="Baek K."/>
            <person name="Jeon C.O."/>
        </authorList>
    </citation>
    <scope>NUCLEOTIDE SEQUENCE [LARGE SCALE GENOMIC DNA]</scope>
    <source>
        <strain evidence="2 3">MA7-20</strain>
    </source>
</reference>
<dbReference type="GeneID" id="90766117"/>
<dbReference type="KEGG" id="rpod:E0E05_02315"/>
<name>A0A4V1A3L4_9HYPH</name>
<dbReference type="OrthoDB" id="5405464at2"/>
<dbReference type="EMBL" id="CP036532">
    <property type="protein sequence ID" value="QBK29528.1"/>
    <property type="molecule type" value="Genomic_DNA"/>
</dbReference>
<dbReference type="Proteomes" id="UP000293719">
    <property type="component" value="Chromosome"/>
</dbReference>
<feature type="transmembrane region" description="Helical" evidence="1">
    <location>
        <begin position="31"/>
        <end position="55"/>
    </location>
</feature>
<keyword evidence="1" id="KW-0472">Membrane</keyword>
<feature type="transmembrane region" description="Helical" evidence="1">
    <location>
        <begin position="75"/>
        <end position="107"/>
    </location>
</feature>
<accession>A0A4V1A3L4</accession>
<evidence type="ECO:0000256" key="1">
    <source>
        <dbReference type="SAM" id="Phobius"/>
    </source>
</evidence>
<dbReference type="RefSeq" id="WP_131615235.1">
    <property type="nucleotide sequence ID" value="NZ_CP036532.1"/>
</dbReference>
<evidence type="ECO:0000313" key="2">
    <source>
        <dbReference type="EMBL" id="QBK29528.1"/>
    </source>
</evidence>
<organism evidence="2 3">
    <name type="scientific">Roseitalea porphyridii</name>
    <dbReference type="NCBI Taxonomy" id="1852022"/>
    <lineage>
        <taxon>Bacteria</taxon>
        <taxon>Pseudomonadati</taxon>
        <taxon>Pseudomonadota</taxon>
        <taxon>Alphaproteobacteria</taxon>
        <taxon>Hyphomicrobiales</taxon>
        <taxon>Ahrensiaceae</taxon>
        <taxon>Roseitalea</taxon>
    </lineage>
</organism>
<evidence type="ECO:0000313" key="3">
    <source>
        <dbReference type="Proteomes" id="UP000293719"/>
    </source>
</evidence>
<keyword evidence="1" id="KW-1133">Transmembrane helix</keyword>
<evidence type="ECO:0008006" key="4">
    <source>
        <dbReference type="Google" id="ProtNLM"/>
    </source>
</evidence>
<sequence>MSNAPQTPEPGNHQPLSTDGWFDAGPKNAQLIYILYFLSVIVGLTSIVGVIMAYMNRGKAGGYVETHYTWLIRTFWIAVLFSLVGLILAFIGIGFLIMVAVFIWAIIRLIKGIQRLGRGEPIDDPQTWWI</sequence>
<dbReference type="AlphaFoldDB" id="A0A4V1A3L4"/>
<protein>
    <recommendedName>
        <fullName evidence="4">DUF4870 domain-containing protein</fullName>
    </recommendedName>
</protein>
<proteinExistence type="predicted"/>